<dbReference type="PIRSF" id="PIRSF020606">
    <property type="entry name" value="UCP020606"/>
    <property type="match status" value="1"/>
</dbReference>
<feature type="transmembrane region" description="Helical" evidence="2">
    <location>
        <begin position="12"/>
        <end position="31"/>
    </location>
</feature>
<keyword evidence="2" id="KW-0812">Transmembrane</keyword>
<feature type="region of interest" description="Disordered" evidence="1">
    <location>
        <begin position="212"/>
        <end position="236"/>
    </location>
</feature>
<dbReference type="Pfam" id="PF09997">
    <property type="entry name" value="DUF2238"/>
    <property type="match status" value="1"/>
</dbReference>
<feature type="transmembrane region" description="Helical" evidence="2">
    <location>
        <begin position="108"/>
        <end position="125"/>
    </location>
</feature>
<evidence type="ECO:0000256" key="2">
    <source>
        <dbReference type="SAM" id="Phobius"/>
    </source>
</evidence>
<feature type="compositionally biased region" description="Low complexity" evidence="1">
    <location>
        <begin position="217"/>
        <end position="230"/>
    </location>
</feature>
<evidence type="ECO:0000256" key="1">
    <source>
        <dbReference type="SAM" id="MobiDB-lite"/>
    </source>
</evidence>
<keyword evidence="2" id="KW-1133">Transmembrane helix</keyword>
<name>A0ABT5FQ00_9ACTN</name>
<dbReference type="InterPro" id="IPR014509">
    <property type="entry name" value="YjdF-like"/>
</dbReference>
<protein>
    <submittedName>
        <fullName evidence="3">DUF2238 domain-containing protein</fullName>
    </submittedName>
</protein>
<feature type="transmembrane region" description="Helical" evidence="2">
    <location>
        <begin position="137"/>
        <end position="160"/>
    </location>
</feature>
<keyword evidence="4" id="KW-1185">Reference proteome</keyword>
<dbReference type="InterPro" id="IPR058534">
    <property type="entry name" value="YjdF"/>
</dbReference>
<reference evidence="3 4" key="1">
    <citation type="journal article" date="2015" name="Int. J. Syst. Evol. Microbiol.">
        <title>Streptomyces gilvifuscus sp. nov., an actinomycete that produces antibacterial compounds isolated from soil.</title>
        <authorList>
            <person name="Nguyen T.M."/>
            <person name="Kim J."/>
        </authorList>
    </citation>
    <scope>NUCLEOTIDE SEQUENCE [LARGE SCALE GENOMIC DNA]</scope>
    <source>
        <strain evidence="3 4">T113</strain>
    </source>
</reference>
<keyword evidence="2" id="KW-0472">Membrane</keyword>
<dbReference type="EMBL" id="JAQOSK010000003">
    <property type="protein sequence ID" value="MDC2954576.1"/>
    <property type="molecule type" value="Genomic_DNA"/>
</dbReference>
<feature type="transmembrane region" description="Helical" evidence="2">
    <location>
        <begin position="37"/>
        <end position="55"/>
    </location>
</feature>
<proteinExistence type="predicted"/>
<gene>
    <name evidence="3" type="ORF">PO587_08900</name>
</gene>
<accession>A0ABT5FQ00</accession>
<dbReference type="Proteomes" id="UP001221328">
    <property type="component" value="Unassembled WGS sequence"/>
</dbReference>
<feature type="transmembrane region" description="Helical" evidence="2">
    <location>
        <begin position="67"/>
        <end position="88"/>
    </location>
</feature>
<feature type="transmembrane region" description="Helical" evidence="2">
    <location>
        <begin position="180"/>
        <end position="198"/>
    </location>
</feature>
<sequence>MSIALHAAVPRRHLPAVAVAVTVAGLAVSAWNPHDRTTWFLETVWVLVGLPLVVLTRRRFPLTDLLCCLLAAHALVLAVGGHYTYAQVPVGDWVRDTFGLARNPYDRFGHLMQGFVPAVLVRELLSRTSPLRGSRWLAPLTVCACLAFSAVFEMLEWLAAVVGGHSADAFLATQGDVWDTQWDMFCALIGATVSVLVLSRLHDRRLDALGVSGSSGGAASTSAPRTSTGRTTRRPR</sequence>
<evidence type="ECO:0000313" key="4">
    <source>
        <dbReference type="Proteomes" id="UP001221328"/>
    </source>
</evidence>
<dbReference type="RefSeq" id="WP_272174776.1">
    <property type="nucleotide sequence ID" value="NZ_JAQOSK010000003.1"/>
</dbReference>
<comment type="caution">
    <text evidence="3">The sequence shown here is derived from an EMBL/GenBank/DDBJ whole genome shotgun (WGS) entry which is preliminary data.</text>
</comment>
<evidence type="ECO:0000313" key="3">
    <source>
        <dbReference type="EMBL" id="MDC2954576.1"/>
    </source>
</evidence>
<organism evidence="3 4">
    <name type="scientific">Streptomyces gilvifuscus</name>
    <dbReference type="NCBI Taxonomy" id="1550617"/>
    <lineage>
        <taxon>Bacteria</taxon>
        <taxon>Bacillati</taxon>
        <taxon>Actinomycetota</taxon>
        <taxon>Actinomycetes</taxon>
        <taxon>Kitasatosporales</taxon>
        <taxon>Streptomycetaceae</taxon>
        <taxon>Streptomyces</taxon>
    </lineage>
</organism>